<keyword evidence="2" id="KW-1185">Reference proteome</keyword>
<gene>
    <name evidence="1" type="ORF">JOF56_003051</name>
</gene>
<accession>A0ABS4TE25</accession>
<reference evidence="1 2" key="1">
    <citation type="submission" date="2021-03" db="EMBL/GenBank/DDBJ databases">
        <title>Sequencing the genomes of 1000 actinobacteria strains.</title>
        <authorList>
            <person name="Klenk H.-P."/>
        </authorList>
    </citation>
    <scope>NUCLEOTIDE SEQUENCE [LARGE SCALE GENOMIC DNA]</scope>
    <source>
        <strain evidence="1 2">DSM 46670</strain>
    </source>
</reference>
<dbReference type="EMBL" id="JAGINW010000001">
    <property type="protein sequence ID" value="MBP2322666.1"/>
    <property type="molecule type" value="Genomic_DNA"/>
</dbReference>
<dbReference type="RefSeq" id="WP_209638280.1">
    <property type="nucleotide sequence ID" value="NZ_JAGINW010000001.1"/>
</dbReference>
<organism evidence="1 2">
    <name type="scientific">Kibdelosporangium banguiense</name>
    <dbReference type="NCBI Taxonomy" id="1365924"/>
    <lineage>
        <taxon>Bacteria</taxon>
        <taxon>Bacillati</taxon>
        <taxon>Actinomycetota</taxon>
        <taxon>Actinomycetes</taxon>
        <taxon>Pseudonocardiales</taxon>
        <taxon>Pseudonocardiaceae</taxon>
        <taxon>Kibdelosporangium</taxon>
    </lineage>
</organism>
<evidence type="ECO:0000313" key="2">
    <source>
        <dbReference type="Proteomes" id="UP001519332"/>
    </source>
</evidence>
<protein>
    <submittedName>
        <fullName evidence="1">Uncharacterized protein</fullName>
    </submittedName>
</protein>
<dbReference type="Proteomes" id="UP001519332">
    <property type="component" value="Unassembled WGS sequence"/>
</dbReference>
<sequence length="132" mass="14854">MRRTPSTFGLSDATWDSAKAQLRAAILEAARARQMTWYSHVAAQVTAVHVDPFSALMNHLLGAILEDEHAADQPLLTAIVTHKDGDKEPGPGFYDMARSLGYRFDEPYVFWATQVQDIFKQHGQPRRRSSQL</sequence>
<comment type="caution">
    <text evidence="1">The sequence shown here is derived from an EMBL/GenBank/DDBJ whole genome shotgun (WGS) entry which is preliminary data.</text>
</comment>
<evidence type="ECO:0000313" key="1">
    <source>
        <dbReference type="EMBL" id="MBP2322666.1"/>
    </source>
</evidence>
<name>A0ABS4TE25_9PSEU</name>
<proteinExistence type="predicted"/>